<evidence type="ECO:0000256" key="5">
    <source>
        <dbReference type="ARBA" id="ARBA00022723"/>
    </source>
</evidence>
<dbReference type="GO" id="GO:0006511">
    <property type="term" value="P:ubiquitin-dependent protein catabolic process"/>
    <property type="evidence" value="ECO:0007669"/>
    <property type="project" value="UniProtKB-UniRule"/>
</dbReference>
<feature type="region of interest" description="Disordered" evidence="12">
    <location>
        <begin position="212"/>
        <end position="232"/>
    </location>
</feature>
<comment type="subcellular location">
    <subcellularLocation>
        <location evidence="2">Endomembrane system</location>
    </subcellularLocation>
    <subcellularLocation>
        <location evidence="11">Endoplasmic reticulum membrane</location>
        <topology evidence="11">Single-pass type IV membrane protein</topology>
    </subcellularLocation>
</comment>
<evidence type="ECO:0000259" key="13">
    <source>
        <dbReference type="PROSITE" id="PS50089"/>
    </source>
</evidence>
<evidence type="ECO:0000256" key="7">
    <source>
        <dbReference type="ARBA" id="ARBA00022786"/>
    </source>
</evidence>
<feature type="region of interest" description="Disordered" evidence="12">
    <location>
        <begin position="1"/>
        <end position="29"/>
    </location>
</feature>
<evidence type="ECO:0000256" key="1">
    <source>
        <dbReference type="ARBA" id="ARBA00000900"/>
    </source>
</evidence>
<name>A0AAN7GVS7_9MYRT</name>
<dbReference type="PROSITE" id="PS50089">
    <property type="entry name" value="ZF_RING_2"/>
    <property type="match status" value="1"/>
</dbReference>
<comment type="pathway">
    <text evidence="3 11">Protein modification; protein ubiquitination.</text>
</comment>
<keyword evidence="15" id="KW-1185">Reference proteome</keyword>
<dbReference type="Proteomes" id="UP001345219">
    <property type="component" value="Chromosome 21"/>
</dbReference>
<comment type="domain">
    <text evidence="11">The RING-type zinc finger domain is responsible for E3 ligase activity.</text>
</comment>
<feature type="domain" description="RING-type" evidence="13">
    <location>
        <begin position="50"/>
        <end position="98"/>
    </location>
</feature>
<reference evidence="14 15" key="1">
    <citation type="journal article" date="2023" name="Hortic Res">
        <title>Pangenome of water caltrop reveals structural variations and asymmetric subgenome divergence after allopolyploidization.</title>
        <authorList>
            <person name="Zhang X."/>
            <person name="Chen Y."/>
            <person name="Wang L."/>
            <person name="Yuan Y."/>
            <person name="Fang M."/>
            <person name="Shi L."/>
            <person name="Lu R."/>
            <person name="Comes H.P."/>
            <person name="Ma Y."/>
            <person name="Chen Y."/>
            <person name="Huang G."/>
            <person name="Zhou Y."/>
            <person name="Zheng Z."/>
            <person name="Qiu Y."/>
        </authorList>
    </citation>
    <scope>NUCLEOTIDE SEQUENCE [LARGE SCALE GENOMIC DNA]</scope>
    <source>
        <tissue evidence="14">Roots</tissue>
    </source>
</reference>
<keyword evidence="8 11" id="KW-0862">Zinc</keyword>
<dbReference type="EMBL" id="JAXIOK010000018">
    <property type="protein sequence ID" value="KAK4749794.1"/>
    <property type="molecule type" value="Genomic_DNA"/>
</dbReference>
<comment type="caution">
    <text evidence="14">The sequence shown here is derived from an EMBL/GenBank/DDBJ whole genome shotgun (WGS) entry which is preliminary data.</text>
</comment>
<evidence type="ECO:0000256" key="4">
    <source>
        <dbReference type="ARBA" id="ARBA00022679"/>
    </source>
</evidence>
<accession>A0AAN7GVS7</accession>
<keyword evidence="7 11" id="KW-0833">Ubl conjugation pathway</keyword>
<dbReference type="InterPro" id="IPR017907">
    <property type="entry name" value="Znf_RING_CS"/>
</dbReference>
<dbReference type="InterPro" id="IPR001841">
    <property type="entry name" value="Znf_RING"/>
</dbReference>
<evidence type="ECO:0000313" key="15">
    <source>
        <dbReference type="Proteomes" id="UP001345219"/>
    </source>
</evidence>
<evidence type="ECO:0000256" key="12">
    <source>
        <dbReference type="SAM" id="MobiDB-lite"/>
    </source>
</evidence>
<dbReference type="PROSITE" id="PS00518">
    <property type="entry name" value="ZF_RING_1"/>
    <property type="match status" value="1"/>
</dbReference>
<dbReference type="AlphaFoldDB" id="A0AAN7GVS7"/>
<keyword evidence="5 11" id="KW-0479">Metal-binding</keyword>
<dbReference type="InterPro" id="IPR045103">
    <property type="entry name" value="RNF5/RNF185-like"/>
</dbReference>
<keyword evidence="11" id="KW-0256">Endoplasmic reticulum</keyword>
<keyword evidence="6 10" id="KW-0863">Zinc-finger</keyword>
<proteinExistence type="predicted"/>
<dbReference type="Pfam" id="PF00097">
    <property type="entry name" value="zf-C3HC4"/>
    <property type="match status" value="1"/>
</dbReference>
<dbReference type="PANTHER" id="PTHR12313">
    <property type="entry name" value="E3 UBIQUITIN-PROTEIN LIGASE RNF5-RELATED"/>
    <property type="match status" value="1"/>
</dbReference>
<dbReference type="SUPFAM" id="SSF57850">
    <property type="entry name" value="RING/U-box"/>
    <property type="match status" value="1"/>
</dbReference>
<dbReference type="InterPro" id="IPR018957">
    <property type="entry name" value="Znf_C3HC4_RING-type"/>
</dbReference>
<dbReference type="InterPro" id="IPR013083">
    <property type="entry name" value="Znf_RING/FYVE/PHD"/>
</dbReference>
<evidence type="ECO:0000256" key="11">
    <source>
        <dbReference type="RuleBase" id="RU369090"/>
    </source>
</evidence>
<comment type="catalytic activity">
    <reaction evidence="1 11">
        <text>S-ubiquitinyl-[E2 ubiquitin-conjugating enzyme]-L-cysteine + [acceptor protein]-L-lysine = [E2 ubiquitin-conjugating enzyme]-L-cysteine + N(6)-ubiquitinyl-[acceptor protein]-L-lysine.</text>
        <dbReference type="EC" id="2.3.2.27"/>
    </reaction>
</comment>
<evidence type="ECO:0000256" key="3">
    <source>
        <dbReference type="ARBA" id="ARBA00004906"/>
    </source>
</evidence>
<dbReference type="GO" id="GO:0061630">
    <property type="term" value="F:ubiquitin protein ligase activity"/>
    <property type="evidence" value="ECO:0007669"/>
    <property type="project" value="UniProtKB-UniRule"/>
</dbReference>
<dbReference type="SMART" id="SM00184">
    <property type="entry name" value="RING"/>
    <property type="match status" value="1"/>
</dbReference>
<dbReference type="EC" id="2.3.2.27" evidence="11"/>
<evidence type="ECO:0000313" key="14">
    <source>
        <dbReference type="EMBL" id="KAK4749794.1"/>
    </source>
</evidence>
<evidence type="ECO:0000256" key="8">
    <source>
        <dbReference type="ARBA" id="ARBA00022833"/>
    </source>
</evidence>
<keyword evidence="4 11" id="KW-0808">Transferase</keyword>
<comment type="function">
    <text evidence="11">E3 ubiquitin-protein ligase.</text>
</comment>
<dbReference type="GO" id="GO:0005789">
    <property type="term" value="C:endoplasmic reticulum membrane"/>
    <property type="evidence" value="ECO:0007669"/>
    <property type="project" value="UniProtKB-SubCell"/>
</dbReference>
<evidence type="ECO:0000256" key="2">
    <source>
        <dbReference type="ARBA" id="ARBA00004308"/>
    </source>
</evidence>
<sequence>MTLLSSSSTHMDHTLEDDSVQRDPDESSCQKSPACTAVNSGYNQNNGFECNICLDQVKDPVVTLCGHLYCWHCIYRWLESQRASPCDMEEPQQCPVCKSEISQTRLIPLYGRGQATRNTKNKGHQLGIAVPPRPLAPILPPEAGRSVPRVSTSNLSSGLGLNSGGYHFHLQPHTTHLGHSTAPAMLDDLTMMSLVDLIVGILGETVQSRASGSSVTGSYAPPNEDYPGGSIPGVRRRVMQVNKSLSKICFFLLCCCILCLLLF</sequence>
<evidence type="ECO:0000256" key="9">
    <source>
        <dbReference type="ARBA" id="ARBA00023136"/>
    </source>
</evidence>
<evidence type="ECO:0000256" key="6">
    <source>
        <dbReference type="ARBA" id="ARBA00022771"/>
    </source>
</evidence>
<gene>
    <name evidence="14" type="ORF">SAY87_027243</name>
</gene>
<dbReference type="Gene3D" id="3.30.40.10">
    <property type="entry name" value="Zinc/RING finger domain, C3HC4 (zinc finger)"/>
    <property type="match status" value="1"/>
</dbReference>
<evidence type="ECO:0000256" key="10">
    <source>
        <dbReference type="PROSITE-ProRule" id="PRU00175"/>
    </source>
</evidence>
<protein>
    <recommendedName>
        <fullName evidence="11">E3 ubiquitin-protein ligase RMA</fullName>
        <ecNumber evidence="11">2.3.2.27</ecNumber>
    </recommendedName>
    <alternativeName>
        <fullName evidence="11">Protein RING membrane-anchor</fullName>
    </alternativeName>
    <alternativeName>
        <fullName evidence="11">RING-type E3 ubiquitin transferase RMA</fullName>
    </alternativeName>
</protein>
<organism evidence="14 15">
    <name type="scientific">Trapa incisa</name>
    <dbReference type="NCBI Taxonomy" id="236973"/>
    <lineage>
        <taxon>Eukaryota</taxon>
        <taxon>Viridiplantae</taxon>
        <taxon>Streptophyta</taxon>
        <taxon>Embryophyta</taxon>
        <taxon>Tracheophyta</taxon>
        <taxon>Spermatophyta</taxon>
        <taxon>Magnoliopsida</taxon>
        <taxon>eudicotyledons</taxon>
        <taxon>Gunneridae</taxon>
        <taxon>Pentapetalae</taxon>
        <taxon>rosids</taxon>
        <taxon>malvids</taxon>
        <taxon>Myrtales</taxon>
        <taxon>Lythraceae</taxon>
        <taxon>Trapa</taxon>
    </lineage>
</organism>
<dbReference type="GO" id="GO:0008270">
    <property type="term" value="F:zinc ion binding"/>
    <property type="evidence" value="ECO:0007669"/>
    <property type="project" value="UniProtKB-KW"/>
</dbReference>
<keyword evidence="9" id="KW-0472">Membrane</keyword>
<feature type="compositionally biased region" description="Basic and acidic residues" evidence="12">
    <location>
        <begin position="10"/>
        <end position="25"/>
    </location>
</feature>